<dbReference type="Gene3D" id="3.90.228.10">
    <property type="match status" value="1"/>
</dbReference>
<keyword evidence="2" id="KW-1185">Reference proteome</keyword>
<reference evidence="1" key="1">
    <citation type="submission" date="2023-03" db="EMBL/GenBank/DDBJ databases">
        <authorList>
            <person name="Steffen K."/>
            <person name="Cardenas P."/>
        </authorList>
    </citation>
    <scope>NUCLEOTIDE SEQUENCE</scope>
</reference>
<evidence type="ECO:0000313" key="2">
    <source>
        <dbReference type="Proteomes" id="UP001174909"/>
    </source>
</evidence>
<comment type="caution">
    <text evidence="1">The sequence shown here is derived from an EMBL/GenBank/DDBJ whole genome shotgun (WGS) entry which is preliminary data.</text>
</comment>
<feature type="non-terminal residue" evidence="1">
    <location>
        <position position="208"/>
    </location>
</feature>
<dbReference type="SUPFAM" id="SSF56399">
    <property type="entry name" value="ADP-ribosylation"/>
    <property type="match status" value="1"/>
</dbReference>
<organism evidence="1 2">
    <name type="scientific">Geodia barretti</name>
    <name type="common">Barrett's horny sponge</name>
    <dbReference type="NCBI Taxonomy" id="519541"/>
    <lineage>
        <taxon>Eukaryota</taxon>
        <taxon>Metazoa</taxon>
        <taxon>Porifera</taxon>
        <taxon>Demospongiae</taxon>
        <taxon>Heteroscleromorpha</taxon>
        <taxon>Tetractinellida</taxon>
        <taxon>Astrophorina</taxon>
        <taxon>Geodiidae</taxon>
        <taxon>Geodia</taxon>
    </lineage>
</organism>
<gene>
    <name evidence="1" type="ORF">GBAR_LOCUS28214</name>
</gene>
<name>A0AA35TPB0_GEOBA</name>
<evidence type="ECO:0008006" key="3">
    <source>
        <dbReference type="Google" id="ProtNLM"/>
    </source>
</evidence>
<sequence length="208" mass="23604">MDNAEERLEKILRAVPVMKDAQGTKRGECNLCKCSKYVAPVEGDKHSCEYCGHRPTDHVWVLDELGQCRTTGSIAPQVCTLRQLRYSELSQVQSHFSSQWPSQKGTCPTITCAFQIVNPQLEARWNTYKPGLPSDCQTVEKHFHGTKLKCDIVNTQSPCNDEDCGICGISKYGMDRRLFRKNINYHRFGLAFYFAPNSSKCHDYTQGV</sequence>
<dbReference type="Proteomes" id="UP001174909">
    <property type="component" value="Unassembled WGS sequence"/>
</dbReference>
<dbReference type="EMBL" id="CASHTH010003944">
    <property type="protein sequence ID" value="CAI8051542.1"/>
    <property type="molecule type" value="Genomic_DNA"/>
</dbReference>
<accession>A0AA35TPB0</accession>
<dbReference type="AlphaFoldDB" id="A0AA35TPB0"/>
<protein>
    <recommendedName>
        <fullName evidence="3">PARP catalytic domain-containing protein</fullName>
    </recommendedName>
</protein>
<evidence type="ECO:0000313" key="1">
    <source>
        <dbReference type="EMBL" id="CAI8051542.1"/>
    </source>
</evidence>
<proteinExistence type="predicted"/>